<proteinExistence type="predicted"/>
<feature type="region of interest" description="Disordered" evidence="1">
    <location>
        <begin position="1"/>
        <end position="47"/>
    </location>
</feature>
<accession>A0A8S4BUH1</accession>
<keyword evidence="3" id="KW-1185">Reference proteome</keyword>
<sequence>MADRTPPLESGQLLSPELPILASPPPPPMVNGEGPQQNEETSPQMRFPPNLLEDLRAAAADKVSVPSVELWRGRRRGLFVEGVAVETGGGEPEAAASRSCFRRTEPGGQIHAPDSSPPRLASVSPDLMQELMEVEGVKDPPCQMCQQQRRSCDLS</sequence>
<comment type="caution">
    <text evidence="2">The sequence shown here is derived from an EMBL/GenBank/DDBJ whole genome shotgun (WGS) entry which is preliminary data.</text>
</comment>
<organism evidence="2 3">
    <name type="scientific">Menidia menidia</name>
    <name type="common">Atlantic silverside</name>
    <dbReference type="NCBI Taxonomy" id="238744"/>
    <lineage>
        <taxon>Eukaryota</taxon>
        <taxon>Metazoa</taxon>
        <taxon>Chordata</taxon>
        <taxon>Craniata</taxon>
        <taxon>Vertebrata</taxon>
        <taxon>Euteleostomi</taxon>
        <taxon>Actinopterygii</taxon>
        <taxon>Neopterygii</taxon>
        <taxon>Teleostei</taxon>
        <taxon>Neoteleostei</taxon>
        <taxon>Acanthomorphata</taxon>
        <taxon>Ovalentaria</taxon>
        <taxon>Atherinomorphae</taxon>
        <taxon>Atheriniformes</taxon>
        <taxon>Atherinopsidae</taxon>
        <taxon>Menidiinae</taxon>
        <taxon>Menidia</taxon>
    </lineage>
</organism>
<dbReference type="Proteomes" id="UP000677803">
    <property type="component" value="Unassembled WGS sequence"/>
</dbReference>
<evidence type="ECO:0000313" key="2">
    <source>
        <dbReference type="EMBL" id="CAG5999907.1"/>
    </source>
</evidence>
<reference evidence="2" key="1">
    <citation type="submission" date="2021-05" db="EMBL/GenBank/DDBJ databases">
        <authorList>
            <person name="Tigano A."/>
        </authorList>
    </citation>
    <scope>NUCLEOTIDE SEQUENCE</scope>
</reference>
<dbReference type="AlphaFoldDB" id="A0A8S4BUH1"/>
<dbReference type="EMBL" id="CAJRST010037777">
    <property type="protein sequence ID" value="CAG5999907.1"/>
    <property type="molecule type" value="Genomic_DNA"/>
</dbReference>
<name>A0A8S4BUH1_9TELE</name>
<evidence type="ECO:0000256" key="1">
    <source>
        <dbReference type="SAM" id="MobiDB-lite"/>
    </source>
</evidence>
<evidence type="ECO:0000313" key="3">
    <source>
        <dbReference type="Proteomes" id="UP000677803"/>
    </source>
</evidence>
<gene>
    <name evidence="2" type="ORF">MMEN_LOCUS18158</name>
</gene>
<protein>
    <submittedName>
        <fullName evidence="2">(Atlantic silverside) hypothetical protein</fullName>
    </submittedName>
</protein>
<feature type="compositionally biased region" description="Polar residues" evidence="1">
    <location>
        <begin position="34"/>
        <end position="44"/>
    </location>
</feature>